<reference evidence="2 3" key="1">
    <citation type="submission" date="2021-03" db="EMBL/GenBank/DDBJ databases">
        <title>Enterococcal diversity collection.</title>
        <authorList>
            <person name="Gilmore M.S."/>
            <person name="Schwartzman J."/>
            <person name="Van Tyne D."/>
            <person name="Martin M."/>
            <person name="Earl A.M."/>
            <person name="Manson A.L."/>
            <person name="Straub T."/>
            <person name="Salamzade R."/>
            <person name="Saavedra J."/>
            <person name="Lebreton F."/>
            <person name="Prichula J."/>
            <person name="Schaufler K."/>
            <person name="Gaca A."/>
            <person name="Sgardioli B."/>
            <person name="Wagenaar J."/>
            <person name="Strong T."/>
        </authorList>
    </citation>
    <scope>NUCLEOTIDE SEQUENCE [LARGE SCALE GENOMIC DNA]</scope>
    <source>
        <strain evidence="2 3">DIV0080</strain>
    </source>
</reference>
<proteinExistence type="predicted"/>
<feature type="transmembrane region" description="Helical" evidence="1">
    <location>
        <begin position="6"/>
        <end position="23"/>
    </location>
</feature>
<keyword evidence="1" id="KW-1133">Transmembrane helix</keyword>
<accession>A0ABS3HPE1</accession>
<evidence type="ECO:0000313" key="2">
    <source>
        <dbReference type="EMBL" id="MBO0475600.1"/>
    </source>
</evidence>
<keyword evidence="3" id="KW-1185">Reference proteome</keyword>
<evidence type="ECO:0000256" key="1">
    <source>
        <dbReference type="SAM" id="Phobius"/>
    </source>
</evidence>
<keyword evidence="1" id="KW-0812">Transmembrane</keyword>
<dbReference type="Proteomes" id="UP000664857">
    <property type="component" value="Unassembled WGS sequence"/>
</dbReference>
<evidence type="ECO:0000313" key="3">
    <source>
        <dbReference type="Proteomes" id="UP000664857"/>
    </source>
</evidence>
<protein>
    <submittedName>
        <fullName evidence="2">Uncharacterized protein</fullName>
    </submittedName>
</protein>
<sequence length="225" mass="26102">MKSLIVLLILMILIPSYFLYMSIKNKEERKKNISLFILTALPILVIGMQEMGYRLFQSQLTKESYALFESVYHIPKSEILVIEPMDSRIKKGMNLEITTKKDFAFWQKQVKQNNRLLNGEDIPAEQVDKVIQDIKNCEITYSSGYGFKQLRPYTFPLTNIEYRQEDGVSVGISTGKNNLPEVIKLSKREEESKKRLEAYFAFPISDKEVKELMAYAKDAGYPMDD</sequence>
<dbReference type="RefSeq" id="WP_206964269.1">
    <property type="nucleotide sequence ID" value="NZ_JAFLVX010000003.1"/>
</dbReference>
<keyword evidence="1" id="KW-0472">Membrane</keyword>
<gene>
    <name evidence="2" type="ORF">DOK76_00875</name>
</gene>
<dbReference type="EMBL" id="JAFLVX010000003">
    <property type="protein sequence ID" value="MBO0475600.1"/>
    <property type="molecule type" value="Genomic_DNA"/>
</dbReference>
<comment type="caution">
    <text evidence="2">The sequence shown here is derived from an EMBL/GenBank/DDBJ whole genome shotgun (WGS) entry which is preliminary data.</text>
</comment>
<name>A0ABS3HPE1_9ENTE</name>
<organism evidence="2 3">
    <name type="scientific">Candidatus Vagococcus giribetii</name>
    <dbReference type="NCBI Taxonomy" id="2230876"/>
    <lineage>
        <taxon>Bacteria</taxon>
        <taxon>Bacillati</taxon>
        <taxon>Bacillota</taxon>
        <taxon>Bacilli</taxon>
        <taxon>Lactobacillales</taxon>
        <taxon>Enterococcaceae</taxon>
        <taxon>Vagococcus</taxon>
    </lineage>
</organism>
<feature type="transmembrane region" description="Helical" evidence="1">
    <location>
        <begin position="35"/>
        <end position="56"/>
    </location>
</feature>